<evidence type="ECO:0000313" key="2">
    <source>
        <dbReference type="Proteomes" id="UP001596422"/>
    </source>
</evidence>
<dbReference type="Proteomes" id="UP001596422">
    <property type="component" value="Unassembled WGS sequence"/>
</dbReference>
<keyword evidence="2" id="KW-1185">Reference proteome</keyword>
<accession>A0ABW2A6C4</accession>
<proteinExistence type="predicted"/>
<name>A0ABW2A6C4_9GAMM</name>
<sequence>MADLCLGYVGERLVQPELQARGWRARLPLKELMHHPGWRQAPASVHPLTAWLSCRRQRN</sequence>
<organism evidence="1 2">
    <name type="scientific">Marinobacterium aestuariivivens</name>
    <dbReference type="NCBI Taxonomy" id="1698799"/>
    <lineage>
        <taxon>Bacteria</taxon>
        <taxon>Pseudomonadati</taxon>
        <taxon>Pseudomonadota</taxon>
        <taxon>Gammaproteobacteria</taxon>
        <taxon>Oceanospirillales</taxon>
        <taxon>Oceanospirillaceae</taxon>
        <taxon>Marinobacterium</taxon>
    </lineage>
</organism>
<evidence type="ECO:0008006" key="3">
    <source>
        <dbReference type="Google" id="ProtNLM"/>
    </source>
</evidence>
<dbReference type="RefSeq" id="WP_379911392.1">
    <property type="nucleotide sequence ID" value="NZ_JBHSWE010000001.1"/>
</dbReference>
<reference evidence="2" key="1">
    <citation type="journal article" date="2019" name="Int. J. Syst. Evol. Microbiol.">
        <title>The Global Catalogue of Microorganisms (GCM) 10K type strain sequencing project: providing services to taxonomists for standard genome sequencing and annotation.</title>
        <authorList>
            <consortium name="The Broad Institute Genomics Platform"/>
            <consortium name="The Broad Institute Genome Sequencing Center for Infectious Disease"/>
            <person name="Wu L."/>
            <person name="Ma J."/>
        </authorList>
    </citation>
    <scope>NUCLEOTIDE SEQUENCE [LARGE SCALE GENOMIC DNA]</scope>
    <source>
        <strain evidence="2">NBRC 111756</strain>
    </source>
</reference>
<evidence type="ECO:0000313" key="1">
    <source>
        <dbReference type="EMBL" id="MFC6672988.1"/>
    </source>
</evidence>
<dbReference type="EMBL" id="JBHSWE010000001">
    <property type="protein sequence ID" value="MFC6672988.1"/>
    <property type="molecule type" value="Genomic_DNA"/>
</dbReference>
<comment type="caution">
    <text evidence="1">The sequence shown here is derived from an EMBL/GenBank/DDBJ whole genome shotgun (WGS) entry which is preliminary data.</text>
</comment>
<protein>
    <recommendedName>
        <fullName evidence="3">LysR substrate-binding domain-containing protein</fullName>
    </recommendedName>
</protein>
<gene>
    <name evidence="1" type="ORF">ACFQDL_25010</name>
</gene>